<name>A0A2R6W0J8_MARPO</name>
<dbReference type="EMBL" id="KZ772870">
    <property type="protein sequence ID" value="PTQ27376.1"/>
    <property type="molecule type" value="Genomic_DNA"/>
</dbReference>
<proteinExistence type="predicted"/>
<evidence type="ECO:0000313" key="1">
    <source>
        <dbReference type="EMBL" id="PTQ27376.1"/>
    </source>
</evidence>
<sequence>MRQSALPCLLRLSEYTKIPIFESLFSAYQVRLSKSKPSSSCCTLQATTSQYGCSPHRDYPSAEGALPNSSTFGGNFLARSPFCGLRPGALLTKNRHRMPTVSTLLGKNGDEELSVFCVAAILVQNRNKLLKEVQSMDDAIKMFNDMNLTIRVHSSMHTAIKLRKKYRSRTLERTDPDDLRQLSCPALYAKR</sequence>
<accession>A0A2R6W0J8</accession>
<keyword evidence="2" id="KW-1185">Reference proteome</keyword>
<organism evidence="1 2">
    <name type="scientific">Marchantia polymorpha</name>
    <name type="common">Common liverwort</name>
    <name type="synonym">Marchantia aquatica</name>
    <dbReference type="NCBI Taxonomy" id="3197"/>
    <lineage>
        <taxon>Eukaryota</taxon>
        <taxon>Viridiplantae</taxon>
        <taxon>Streptophyta</taxon>
        <taxon>Embryophyta</taxon>
        <taxon>Marchantiophyta</taxon>
        <taxon>Marchantiopsida</taxon>
        <taxon>Marchantiidae</taxon>
        <taxon>Marchantiales</taxon>
        <taxon>Marchantiaceae</taxon>
        <taxon>Marchantia</taxon>
    </lineage>
</organism>
<dbReference type="Proteomes" id="UP000244005">
    <property type="component" value="Unassembled WGS sequence"/>
</dbReference>
<dbReference type="InterPro" id="IPR035969">
    <property type="entry name" value="Rab-GAP_TBC_sf"/>
</dbReference>
<dbReference type="SUPFAM" id="SSF47923">
    <property type="entry name" value="Ypt/Rab-GAP domain of gyp1p"/>
    <property type="match status" value="1"/>
</dbReference>
<reference evidence="2" key="1">
    <citation type="journal article" date="2017" name="Cell">
        <title>Insights into land plant evolution garnered from the Marchantia polymorpha genome.</title>
        <authorList>
            <person name="Bowman J.L."/>
            <person name="Kohchi T."/>
            <person name="Yamato K.T."/>
            <person name="Jenkins J."/>
            <person name="Shu S."/>
            <person name="Ishizaki K."/>
            <person name="Yamaoka S."/>
            <person name="Nishihama R."/>
            <person name="Nakamura Y."/>
            <person name="Berger F."/>
            <person name="Adam C."/>
            <person name="Aki S.S."/>
            <person name="Althoff F."/>
            <person name="Araki T."/>
            <person name="Arteaga-Vazquez M.A."/>
            <person name="Balasubrmanian S."/>
            <person name="Barry K."/>
            <person name="Bauer D."/>
            <person name="Boehm C.R."/>
            <person name="Briginshaw L."/>
            <person name="Caballero-Perez J."/>
            <person name="Catarino B."/>
            <person name="Chen F."/>
            <person name="Chiyoda S."/>
            <person name="Chovatia M."/>
            <person name="Davies K.M."/>
            <person name="Delmans M."/>
            <person name="Demura T."/>
            <person name="Dierschke T."/>
            <person name="Dolan L."/>
            <person name="Dorantes-Acosta A.E."/>
            <person name="Eklund D.M."/>
            <person name="Florent S.N."/>
            <person name="Flores-Sandoval E."/>
            <person name="Fujiyama A."/>
            <person name="Fukuzawa H."/>
            <person name="Galik B."/>
            <person name="Grimanelli D."/>
            <person name="Grimwood J."/>
            <person name="Grossniklaus U."/>
            <person name="Hamada T."/>
            <person name="Haseloff J."/>
            <person name="Hetherington A.J."/>
            <person name="Higo A."/>
            <person name="Hirakawa Y."/>
            <person name="Hundley H.N."/>
            <person name="Ikeda Y."/>
            <person name="Inoue K."/>
            <person name="Inoue S.I."/>
            <person name="Ishida S."/>
            <person name="Jia Q."/>
            <person name="Kakita M."/>
            <person name="Kanazawa T."/>
            <person name="Kawai Y."/>
            <person name="Kawashima T."/>
            <person name="Kennedy M."/>
            <person name="Kinose K."/>
            <person name="Kinoshita T."/>
            <person name="Kohara Y."/>
            <person name="Koide E."/>
            <person name="Komatsu K."/>
            <person name="Kopischke S."/>
            <person name="Kubo M."/>
            <person name="Kyozuka J."/>
            <person name="Lagercrantz U."/>
            <person name="Lin S.S."/>
            <person name="Lindquist E."/>
            <person name="Lipzen A.M."/>
            <person name="Lu C.W."/>
            <person name="De Luna E."/>
            <person name="Martienssen R.A."/>
            <person name="Minamino N."/>
            <person name="Mizutani M."/>
            <person name="Mizutani M."/>
            <person name="Mochizuki N."/>
            <person name="Monte I."/>
            <person name="Mosher R."/>
            <person name="Nagasaki H."/>
            <person name="Nakagami H."/>
            <person name="Naramoto S."/>
            <person name="Nishitani K."/>
            <person name="Ohtani M."/>
            <person name="Okamoto T."/>
            <person name="Okumura M."/>
            <person name="Phillips J."/>
            <person name="Pollak B."/>
            <person name="Reinders A."/>
            <person name="Rovekamp M."/>
            <person name="Sano R."/>
            <person name="Sawa S."/>
            <person name="Schmid M.W."/>
            <person name="Shirakawa M."/>
            <person name="Solano R."/>
            <person name="Spunde A."/>
            <person name="Suetsugu N."/>
            <person name="Sugano S."/>
            <person name="Sugiyama A."/>
            <person name="Sun R."/>
            <person name="Suzuki Y."/>
            <person name="Takenaka M."/>
            <person name="Takezawa D."/>
            <person name="Tomogane H."/>
            <person name="Tsuzuki M."/>
            <person name="Ueda T."/>
            <person name="Umeda M."/>
            <person name="Ward J.M."/>
            <person name="Watanabe Y."/>
            <person name="Yazaki K."/>
            <person name="Yokoyama R."/>
            <person name="Yoshitake Y."/>
            <person name="Yotsui I."/>
            <person name="Zachgo S."/>
            <person name="Schmutz J."/>
        </authorList>
    </citation>
    <scope>NUCLEOTIDE SEQUENCE [LARGE SCALE GENOMIC DNA]</scope>
    <source>
        <strain evidence="2">Tak-1</strain>
    </source>
</reference>
<evidence type="ECO:0000313" key="2">
    <source>
        <dbReference type="Proteomes" id="UP000244005"/>
    </source>
</evidence>
<dbReference type="OrthoDB" id="10264062at2759"/>
<gene>
    <name evidence="1" type="ORF">MARPO_0202s0005</name>
</gene>
<protein>
    <submittedName>
        <fullName evidence="1">Uncharacterized protein</fullName>
    </submittedName>
</protein>
<dbReference type="AlphaFoldDB" id="A0A2R6W0J8"/>